<keyword evidence="2" id="KW-1185">Reference proteome</keyword>
<dbReference type="Gene3D" id="3.20.20.410">
    <property type="entry name" value="Protein of unknown function UPF0759"/>
    <property type="match status" value="1"/>
</dbReference>
<dbReference type="OrthoDB" id="9780310at2"/>
<reference evidence="1 2" key="1">
    <citation type="submission" date="2019-02" db="EMBL/GenBank/DDBJ databases">
        <title>Deep-cultivation of Planctomycetes and their phenomic and genomic characterization uncovers novel biology.</title>
        <authorList>
            <person name="Wiegand S."/>
            <person name="Jogler M."/>
            <person name="Boedeker C."/>
            <person name="Pinto D."/>
            <person name="Vollmers J."/>
            <person name="Rivas-Marin E."/>
            <person name="Kohn T."/>
            <person name="Peeters S.H."/>
            <person name="Heuer A."/>
            <person name="Rast P."/>
            <person name="Oberbeckmann S."/>
            <person name="Bunk B."/>
            <person name="Jeske O."/>
            <person name="Meyerdierks A."/>
            <person name="Storesund J.E."/>
            <person name="Kallscheuer N."/>
            <person name="Luecker S."/>
            <person name="Lage O.M."/>
            <person name="Pohl T."/>
            <person name="Merkel B.J."/>
            <person name="Hornburger P."/>
            <person name="Mueller R.-W."/>
            <person name="Bruemmer F."/>
            <person name="Labrenz M."/>
            <person name="Spormann A.M."/>
            <person name="Op den Camp H."/>
            <person name="Overmann J."/>
            <person name="Amann R."/>
            <person name="Jetten M.S.M."/>
            <person name="Mascher T."/>
            <person name="Medema M.H."/>
            <person name="Devos D.P."/>
            <person name="Kaster A.-K."/>
            <person name="Ovreas L."/>
            <person name="Rohde M."/>
            <person name="Galperin M.Y."/>
            <person name="Jogler C."/>
        </authorList>
    </citation>
    <scope>NUCLEOTIDE SEQUENCE [LARGE SCALE GENOMIC DNA]</scope>
    <source>
        <strain evidence="1 2">ElP</strain>
    </source>
</reference>
<evidence type="ECO:0000313" key="1">
    <source>
        <dbReference type="EMBL" id="QDV37235.1"/>
    </source>
</evidence>
<dbReference type="Proteomes" id="UP000317835">
    <property type="component" value="Chromosome"/>
</dbReference>
<dbReference type="EMBL" id="CP036426">
    <property type="protein sequence ID" value="QDV37235.1"/>
    <property type="molecule type" value="Genomic_DNA"/>
</dbReference>
<accession>A0A518H8R6</accession>
<evidence type="ECO:0000313" key="2">
    <source>
        <dbReference type="Proteomes" id="UP000317835"/>
    </source>
</evidence>
<dbReference type="KEGG" id="tpla:ElP_51700"/>
<name>A0A518H8R6_9BACT</name>
<organism evidence="1 2">
    <name type="scientific">Tautonia plasticadhaerens</name>
    <dbReference type="NCBI Taxonomy" id="2527974"/>
    <lineage>
        <taxon>Bacteria</taxon>
        <taxon>Pseudomonadati</taxon>
        <taxon>Planctomycetota</taxon>
        <taxon>Planctomycetia</taxon>
        <taxon>Isosphaerales</taxon>
        <taxon>Isosphaeraceae</taxon>
        <taxon>Tautonia</taxon>
    </lineage>
</organism>
<dbReference type="PANTHER" id="PTHR30348:SF4">
    <property type="entry name" value="DUF72 DOMAIN-CONTAINING PROTEIN"/>
    <property type="match status" value="1"/>
</dbReference>
<protein>
    <recommendedName>
        <fullName evidence="3">DUF72 domain-containing protein</fullName>
    </recommendedName>
</protein>
<sequence>MNSTTEHPILIGCSGWSYPDWVGPFYPPGLHQGDFLEHYADHFPVVEVDSTFYRPPTRQMVRSWRDRTPEGFLFALKVPRVITHDKQLKGCQEEVDGFLTSIEPLGKKLGCALLQLGYFNRSAFGTLEEFLDVLDAFLGRWPTGRVPLAVEVRNPRWVGPELASVLTGHGASLTLTEQSWMPSPREVAEQIDPITGPFSFVRLLGDRQGIERITTTWDRIVVDRSRELAETAEVLRSLASRVPVFVFANNHYAGYSPETARVLRGLLGIADPTPPDRPKRTLFD</sequence>
<dbReference type="AlphaFoldDB" id="A0A518H8R6"/>
<dbReference type="Pfam" id="PF01904">
    <property type="entry name" value="DUF72"/>
    <property type="match status" value="1"/>
</dbReference>
<evidence type="ECO:0008006" key="3">
    <source>
        <dbReference type="Google" id="ProtNLM"/>
    </source>
</evidence>
<dbReference type="PANTHER" id="PTHR30348">
    <property type="entry name" value="UNCHARACTERIZED PROTEIN YECE"/>
    <property type="match status" value="1"/>
</dbReference>
<dbReference type="RefSeq" id="WP_145274727.1">
    <property type="nucleotide sequence ID" value="NZ_CP036426.1"/>
</dbReference>
<gene>
    <name evidence="1" type="ORF">ElP_51700</name>
</gene>
<dbReference type="InterPro" id="IPR036520">
    <property type="entry name" value="UPF0759_sf"/>
</dbReference>
<proteinExistence type="predicted"/>
<dbReference type="InterPro" id="IPR002763">
    <property type="entry name" value="DUF72"/>
</dbReference>
<dbReference type="SUPFAM" id="SSF117396">
    <property type="entry name" value="TM1631-like"/>
    <property type="match status" value="1"/>
</dbReference>